<dbReference type="OrthoDB" id="3389975at2"/>
<dbReference type="STRING" id="1440053.GCA_000718095_01055"/>
<dbReference type="RefSeq" id="WP_051745523.1">
    <property type="nucleotide sequence ID" value="NZ_AZSP01000396.1"/>
</dbReference>
<feature type="compositionally biased region" description="Gly residues" evidence="1">
    <location>
        <begin position="106"/>
        <end position="117"/>
    </location>
</feature>
<dbReference type="GeneID" id="95541425"/>
<organism evidence="2 3">
    <name type="scientific">Streptomyces scopuliridis RB72</name>
    <dbReference type="NCBI Taxonomy" id="1440053"/>
    <lineage>
        <taxon>Bacteria</taxon>
        <taxon>Bacillati</taxon>
        <taxon>Actinomycetota</taxon>
        <taxon>Actinomycetes</taxon>
        <taxon>Kitasatosporales</taxon>
        <taxon>Streptomycetaceae</taxon>
        <taxon>Streptomyces</taxon>
    </lineage>
</organism>
<feature type="region of interest" description="Disordered" evidence="1">
    <location>
        <begin position="93"/>
        <end position="117"/>
    </location>
</feature>
<gene>
    <name evidence="2" type="ORF">Y717_14425</name>
</gene>
<dbReference type="AlphaFoldDB" id="A0A2T7SMG7"/>
<name>A0A2T7SMG7_9ACTN</name>
<protein>
    <submittedName>
        <fullName evidence="2">Uncharacterized protein</fullName>
    </submittedName>
</protein>
<sequence length="146" mass="15618">MDEDRAGRLVSSLRARGVMAHLAHLGVYQCGVQIVLAEGGEAIWDIDGVLGLRAEVVEDGVLVGFVPHVRGSETFTEEQLVAAIAATRYDKEGLRPPVDTSPAPDGGVGMDAGGAGPYGGRFPGPALPRWVARRGLRLPWRLRRPR</sequence>
<keyword evidence="3" id="KW-1185">Reference proteome</keyword>
<comment type="caution">
    <text evidence="2">The sequence shown here is derived from an EMBL/GenBank/DDBJ whole genome shotgun (WGS) entry which is preliminary data.</text>
</comment>
<proteinExistence type="predicted"/>
<dbReference type="EMBL" id="AZSP01000396">
    <property type="protein sequence ID" value="PVE04112.1"/>
    <property type="molecule type" value="Genomic_DNA"/>
</dbReference>
<evidence type="ECO:0000313" key="2">
    <source>
        <dbReference type="EMBL" id="PVE04112.1"/>
    </source>
</evidence>
<accession>A0A2T7SMG7</accession>
<evidence type="ECO:0000256" key="1">
    <source>
        <dbReference type="SAM" id="MobiDB-lite"/>
    </source>
</evidence>
<evidence type="ECO:0000313" key="3">
    <source>
        <dbReference type="Proteomes" id="UP000245992"/>
    </source>
</evidence>
<reference evidence="2 3" key="1">
    <citation type="submission" date="2013-12" db="EMBL/GenBank/DDBJ databases">
        <title>Annotated genome of Streptomyces scopuliridis.</title>
        <authorList>
            <person name="Olson J.B."/>
        </authorList>
    </citation>
    <scope>NUCLEOTIDE SEQUENCE [LARGE SCALE GENOMIC DNA]</scope>
    <source>
        <strain evidence="2 3">RB72</strain>
    </source>
</reference>
<dbReference type="Proteomes" id="UP000245992">
    <property type="component" value="Unassembled WGS sequence"/>
</dbReference>